<keyword evidence="7" id="KW-1185">Reference proteome</keyword>
<protein>
    <submittedName>
        <fullName evidence="6">Uncharacterized protein</fullName>
    </submittedName>
</protein>
<feature type="region of interest" description="Disordered" evidence="3">
    <location>
        <begin position="620"/>
        <end position="658"/>
    </location>
</feature>
<dbReference type="EMBL" id="BQFW01000010">
    <property type="protein sequence ID" value="GJJ75187.1"/>
    <property type="molecule type" value="Genomic_DNA"/>
</dbReference>
<feature type="compositionally biased region" description="Polar residues" evidence="3">
    <location>
        <begin position="370"/>
        <end position="383"/>
    </location>
</feature>
<dbReference type="InterPro" id="IPR015915">
    <property type="entry name" value="Kelch-typ_b-propeller"/>
</dbReference>
<feature type="chain" id="PRO_5040160937" evidence="5">
    <location>
        <begin position="30"/>
        <end position="699"/>
    </location>
</feature>
<dbReference type="Proteomes" id="UP000827284">
    <property type="component" value="Unassembled WGS sequence"/>
</dbReference>
<evidence type="ECO:0000256" key="4">
    <source>
        <dbReference type="SAM" id="Phobius"/>
    </source>
</evidence>
<evidence type="ECO:0000256" key="1">
    <source>
        <dbReference type="ARBA" id="ARBA00022441"/>
    </source>
</evidence>
<feature type="region of interest" description="Disordered" evidence="3">
    <location>
        <begin position="417"/>
        <end position="483"/>
    </location>
</feature>
<accession>A0A9P3LYJ2</accession>
<feature type="signal peptide" evidence="5">
    <location>
        <begin position="1"/>
        <end position="29"/>
    </location>
</feature>
<keyword evidence="5" id="KW-0732">Signal</keyword>
<keyword evidence="1" id="KW-0880">Kelch repeat</keyword>
<feature type="region of interest" description="Disordered" evidence="3">
    <location>
        <begin position="357"/>
        <end position="383"/>
    </location>
</feature>
<name>A0A9P3LYJ2_9FUNG</name>
<sequence length="699" mass="74457">MICLLVIATNMLPLLLVLITLIHVPSVSAVTPLVVVKPQYITVNDTLYIEGGGQPANPTSAFYSLSLTTPWNDTAPPWTTLPSSSAPSTWLQSMAVTVDKTRLVIWNLESPTILSSFSVGGNTWSTSSLPAVNISNPFGQQALVDPTSTGATSPGAGVLYMPNGCTMPTTKVNAMCKLDLGSNTITAVAMPAQVSGNLGYYSFAYCASRNSMLLYGGYDGAGSPNLYEYVVGTNLWTLQIPLGTSPGDVNSHCMVQTSDNSMMILFGGMSSSSQMLSGLYLLHMNNFTWTQGADAGAANARAGHVCSTNGDSFIVWGGQQNSNNTKLMGPTPLIYNIPTNQWVHEFVVSVTPTSVTATATSTSNGTPAPGSSNDVASPPQGKSSNIGGAIGGAVGGAIVLAAVGFFFFRRHKKAPYNDGQGRFRKKGGFVGRGNENDRSNYDDNEYTGRDSVQLQESVAGRSNGEVSYSSSSSPIDPSSSSMAFVNKPLHSPASRIVSTTPSLSMLHRQDMLTTPSFFPPSTTDVFQTSGIQNATGFPPSEPSQYLNNHGGYEYSIPSPQTYPTVKANSSPPQYPLVGSVGYGTNDEGTRVDLRGPQQLGSRNEASFVDVLPYSYATTRRASHNPQSMAPTGFGGWDSGSSGSYYPPPPGQQQVLPEDQDLVQKKLRLIKAQHELDLERIRLEQESEVQLIKRQLQHGP</sequence>
<evidence type="ECO:0000256" key="3">
    <source>
        <dbReference type="SAM" id="MobiDB-lite"/>
    </source>
</evidence>
<comment type="caution">
    <text evidence="6">The sequence shown here is derived from an EMBL/GenBank/DDBJ whole genome shotgun (WGS) entry which is preliminary data.</text>
</comment>
<dbReference type="OrthoDB" id="2430008at2759"/>
<evidence type="ECO:0000313" key="6">
    <source>
        <dbReference type="EMBL" id="GJJ75187.1"/>
    </source>
</evidence>
<dbReference type="PANTHER" id="PTHR46093">
    <property type="entry name" value="ACYL-COA-BINDING DOMAIN-CONTAINING PROTEIN 5"/>
    <property type="match status" value="1"/>
</dbReference>
<evidence type="ECO:0000256" key="2">
    <source>
        <dbReference type="ARBA" id="ARBA00022737"/>
    </source>
</evidence>
<dbReference type="PANTHER" id="PTHR46093:SF18">
    <property type="entry name" value="FIBRONECTIN TYPE-III DOMAIN-CONTAINING PROTEIN"/>
    <property type="match status" value="1"/>
</dbReference>
<proteinExistence type="predicted"/>
<keyword evidence="2" id="KW-0677">Repeat</keyword>
<evidence type="ECO:0000256" key="5">
    <source>
        <dbReference type="SAM" id="SignalP"/>
    </source>
</evidence>
<organism evidence="6 7">
    <name type="scientific">Entomortierella parvispora</name>
    <dbReference type="NCBI Taxonomy" id="205924"/>
    <lineage>
        <taxon>Eukaryota</taxon>
        <taxon>Fungi</taxon>
        <taxon>Fungi incertae sedis</taxon>
        <taxon>Mucoromycota</taxon>
        <taxon>Mortierellomycotina</taxon>
        <taxon>Mortierellomycetes</taxon>
        <taxon>Mortierellales</taxon>
        <taxon>Mortierellaceae</taxon>
        <taxon>Entomortierella</taxon>
    </lineage>
</organism>
<feature type="compositionally biased region" description="Low complexity" evidence="3">
    <location>
        <begin position="357"/>
        <end position="369"/>
    </location>
</feature>
<keyword evidence="4" id="KW-0812">Transmembrane</keyword>
<feature type="transmembrane region" description="Helical" evidence="4">
    <location>
        <begin position="386"/>
        <end position="408"/>
    </location>
</feature>
<dbReference type="AlphaFoldDB" id="A0A9P3LYJ2"/>
<dbReference type="Pfam" id="PF24681">
    <property type="entry name" value="Kelch_KLHDC2_KLHL20_DRC7"/>
    <property type="match status" value="1"/>
</dbReference>
<gene>
    <name evidence="6" type="ORF">EMPS_07545</name>
</gene>
<feature type="compositionally biased region" description="Polar residues" evidence="3">
    <location>
        <begin position="620"/>
        <end position="629"/>
    </location>
</feature>
<feature type="compositionally biased region" description="Low complexity" evidence="3">
    <location>
        <begin position="467"/>
        <end position="481"/>
    </location>
</feature>
<reference evidence="6" key="1">
    <citation type="submission" date="2021-11" db="EMBL/GenBank/DDBJ databases">
        <authorList>
            <person name="Herlambang A."/>
            <person name="Guo Y."/>
            <person name="Takashima Y."/>
            <person name="Nishizawa T."/>
        </authorList>
    </citation>
    <scope>NUCLEOTIDE SEQUENCE</scope>
    <source>
        <strain evidence="6">E1425</strain>
    </source>
</reference>
<dbReference type="SUPFAM" id="SSF117281">
    <property type="entry name" value="Kelch motif"/>
    <property type="match status" value="1"/>
</dbReference>
<keyword evidence="4" id="KW-0472">Membrane</keyword>
<keyword evidence="4" id="KW-1133">Transmembrane helix</keyword>
<reference evidence="6" key="2">
    <citation type="journal article" date="2022" name="Microbiol. Resour. Announc.">
        <title>Whole-Genome Sequence of Entomortierella parvispora E1425, a Mucoromycotan Fungus Associated with Burkholderiaceae-Related Endosymbiotic Bacteria.</title>
        <authorList>
            <person name="Herlambang A."/>
            <person name="Guo Y."/>
            <person name="Takashima Y."/>
            <person name="Narisawa K."/>
            <person name="Ohta H."/>
            <person name="Nishizawa T."/>
        </authorList>
    </citation>
    <scope>NUCLEOTIDE SEQUENCE</scope>
    <source>
        <strain evidence="6">E1425</strain>
    </source>
</reference>
<evidence type="ECO:0000313" key="7">
    <source>
        <dbReference type="Proteomes" id="UP000827284"/>
    </source>
</evidence>
<dbReference type="Gene3D" id="2.120.10.80">
    <property type="entry name" value="Kelch-type beta propeller"/>
    <property type="match status" value="1"/>
</dbReference>